<evidence type="ECO:0000313" key="3">
    <source>
        <dbReference type="EMBL" id="PXX75776.1"/>
    </source>
</evidence>
<organism evidence="3 4">
    <name type="scientific">Rivihabitans pingtungensis</name>
    <dbReference type="NCBI Taxonomy" id="1054498"/>
    <lineage>
        <taxon>Bacteria</taxon>
        <taxon>Pseudomonadati</taxon>
        <taxon>Pseudomonadota</taxon>
        <taxon>Betaproteobacteria</taxon>
        <taxon>Neisseriales</taxon>
        <taxon>Aquaspirillaceae</taxon>
        <taxon>Rivihabitans</taxon>
    </lineage>
</organism>
<keyword evidence="1" id="KW-0472">Membrane</keyword>
<evidence type="ECO:0000256" key="1">
    <source>
        <dbReference type="SAM" id="Phobius"/>
    </source>
</evidence>
<accession>A0A318L3J3</accession>
<dbReference type="PANTHER" id="PTHR33741:SF5">
    <property type="entry name" value="TRANSMEMBRANE PROTEIN DDB_G0269096-RELATED"/>
    <property type="match status" value="1"/>
</dbReference>
<evidence type="ECO:0000313" key="4">
    <source>
        <dbReference type="Proteomes" id="UP000247555"/>
    </source>
</evidence>
<dbReference type="Proteomes" id="UP000247555">
    <property type="component" value="Unassembled WGS sequence"/>
</dbReference>
<feature type="transmembrane region" description="Helical" evidence="1">
    <location>
        <begin position="62"/>
        <end position="80"/>
    </location>
</feature>
<keyword evidence="1" id="KW-0812">Transmembrane</keyword>
<gene>
    <name evidence="3" type="ORF">DFR34_12513</name>
</gene>
<evidence type="ECO:0000259" key="2">
    <source>
        <dbReference type="Pfam" id="PF04982"/>
    </source>
</evidence>
<dbReference type="InterPro" id="IPR058581">
    <property type="entry name" value="TM_HPP"/>
</dbReference>
<dbReference type="AlphaFoldDB" id="A0A318L3J3"/>
<comment type="caution">
    <text evidence="3">The sequence shown here is derived from an EMBL/GenBank/DDBJ whole genome shotgun (WGS) entry which is preliminary data.</text>
</comment>
<sequence length="182" mass="19227">MHDPGKYVSEVRSGSQWLTKFRGGELAVPPMPTARAVLLAGLGGVVAISLLAGLSAWLSTPLVLGSFGATCVLVFAYPDVPFSQPRNIICGHVLSSLIGLAFLAVFGPHWWAAGLAAGTAIVAMMLTRTVHPPAGSNPVIVFLAQPGWGFLLYPTLLGAVLITLLAACYHNATREANYPKYW</sequence>
<dbReference type="EMBL" id="QJKI01000025">
    <property type="protein sequence ID" value="PXX75776.1"/>
    <property type="molecule type" value="Genomic_DNA"/>
</dbReference>
<keyword evidence="1" id="KW-1133">Transmembrane helix</keyword>
<dbReference type="InterPro" id="IPR007065">
    <property type="entry name" value="HPP"/>
</dbReference>
<proteinExistence type="predicted"/>
<protein>
    <submittedName>
        <fullName evidence="3">HPP family protein</fullName>
    </submittedName>
</protein>
<feature type="transmembrane region" description="Helical" evidence="1">
    <location>
        <begin position="36"/>
        <end position="56"/>
    </location>
</feature>
<name>A0A318L3J3_9NEIS</name>
<feature type="domain" description="HPP transmembrane region" evidence="2">
    <location>
        <begin position="30"/>
        <end position="179"/>
    </location>
</feature>
<dbReference type="OrthoDB" id="9811720at2"/>
<reference evidence="3 4" key="1">
    <citation type="submission" date="2018-05" db="EMBL/GenBank/DDBJ databases">
        <title>Genomic Encyclopedia of Type Strains, Phase IV (KMG-IV): sequencing the most valuable type-strain genomes for metagenomic binning, comparative biology and taxonomic classification.</title>
        <authorList>
            <person name="Goeker M."/>
        </authorList>
    </citation>
    <scope>NUCLEOTIDE SEQUENCE [LARGE SCALE GENOMIC DNA]</scope>
    <source>
        <strain evidence="3 4">DSM 29661</strain>
    </source>
</reference>
<dbReference type="Pfam" id="PF04982">
    <property type="entry name" value="TM_HPP"/>
    <property type="match status" value="1"/>
</dbReference>
<keyword evidence="4" id="KW-1185">Reference proteome</keyword>
<feature type="transmembrane region" description="Helical" evidence="1">
    <location>
        <begin position="87"/>
        <end position="105"/>
    </location>
</feature>
<feature type="transmembrane region" description="Helical" evidence="1">
    <location>
        <begin position="111"/>
        <end position="130"/>
    </location>
</feature>
<feature type="transmembrane region" description="Helical" evidence="1">
    <location>
        <begin position="150"/>
        <end position="172"/>
    </location>
</feature>
<dbReference type="PANTHER" id="PTHR33741">
    <property type="entry name" value="TRANSMEMBRANE PROTEIN DDB_G0269096-RELATED"/>
    <property type="match status" value="1"/>
</dbReference>